<dbReference type="AlphaFoldDB" id="A0A940N2H4"/>
<evidence type="ECO:0000313" key="2">
    <source>
        <dbReference type="Proteomes" id="UP000677537"/>
    </source>
</evidence>
<organism evidence="1 2">
    <name type="scientific">Roseomonas indoligenes</name>
    <dbReference type="NCBI Taxonomy" id="2820811"/>
    <lineage>
        <taxon>Bacteria</taxon>
        <taxon>Pseudomonadati</taxon>
        <taxon>Pseudomonadota</taxon>
        <taxon>Alphaproteobacteria</taxon>
        <taxon>Acetobacterales</taxon>
        <taxon>Roseomonadaceae</taxon>
        <taxon>Roseomonas</taxon>
    </lineage>
</organism>
<proteinExistence type="predicted"/>
<evidence type="ECO:0000313" key="1">
    <source>
        <dbReference type="EMBL" id="MBP0495369.1"/>
    </source>
</evidence>
<gene>
    <name evidence="1" type="primary">phnG</name>
    <name evidence="1" type="ORF">J5Y10_21465</name>
</gene>
<reference evidence="1" key="1">
    <citation type="submission" date="2021-03" db="EMBL/GenBank/DDBJ databases">
        <authorList>
            <person name="So Y."/>
        </authorList>
    </citation>
    <scope>NUCLEOTIDE SEQUENCE</scope>
    <source>
        <strain evidence="1">SG15</strain>
    </source>
</reference>
<dbReference type="InterPro" id="IPR009609">
    <property type="entry name" value="Phosphonate_metab_PhnG"/>
</dbReference>
<keyword evidence="1" id="KW-0456">Lyase</keyword>
<sequence length="147" mass="15569">MADNSQRQHWMSILAKSNAAAIEARLADAPALPSHTRLRGPETGLVMVRGRAGGDGAPFNLGEMTVTRCAVRLADGTVGHAYLAGRDARAAELAAALDAALQDPARRPALMASVIEPLAAAQSEAREREARRAAATRVRFLAMETTR</sequence>
<dbReference type="GO" id="GO:0019634">
    <property type="term" value="P:organic phosphonate metabolic process"/>
    <property type="evidence" value="ECO:0007669"/>
    <property type="project" value="InterPro"/>
</dbReference>
<dbReference type="Pfam" id="PF06754">
    <property type="entry name" value="PhnG"/>
    <property type="match status" value="1"/>
</dbReference>
<dbReference type="GO" id="GO:0016829">
    <property type="term" value="F:lyase activity"/>
    <property type="evidence" value="ECO:0007669"/>
    <property type="project" value="UniProtKB-KW"/>
</dbReference>
<dbReference type="NCBIfam" id="TIGR03293">
    <property type="entry name" value="PhnG_redo"/>
    <property type="match status" value="1"/>
</dbReference>
<dbReference type="EMBL" id="JAGIZA010000016">
    <property type="protein sequence ID" value="MBP0495369.1"/>
    <property type="molecule type" value="Genomic_DNA"/>
</dbReference>
<name>A0A940N2H4_9PROT</name>
<comment type="caution">
    <text evidence="1">The sequence shown here is derived from an EMBL/GenBank/DDBJ whole genome shotgun (WGS) entry which is preliminary data.</text>
</comment>
<keyword evidence="2" id="KW-1185">Reference proteome</keyword>
<accession>A0A940N2H4</accession>
<dbReference type="RefSeq" id="WP_209376161.1">
    <property type="nucleotide sequence ID" value="NZ_JAGIZA010000016.1"/>
</dbReference>
<protein>
    <submittedName>
        <fullName evidence="1">Phosphonate C-P lyase system protein PhnG</fullName>
    </submittedName>
</protein>
<dbReference type="Proteomes" id="UP000677537">
    <property type="component" value="Unassembled WGS sequence"/>
</dbReference>
<dbReference type="GO" id="GO:0015716">
    <property type="term" value="P:organic phosphonate transport"/>
    <property type="evidence" value="ECO:0007669"/>
    <property type="project" value="InterPro"/>
</dbReference>